<dbReference type="PROSITE" id="PS50943">
    <property type="entry name" value="HTH_CROC1"/>
    <property type="match status" value="1"/>
</dbReference>
<proteinExistence type="predicted"/>
<evidence type="ECO:0000313" key="5">
    <source>
        <dbReference type="Proteomes" id="UP000276733"/>
    </source>
</evidence>
<dbReference type="EMBL" id="UAVS01000006">
    <property type="protein sequence ID" value="SQA94670.1"/>
    <property type="molecule type" value="Genomic_DNA"/>
</dbReference>
<organism evidence="2 4">
    <name type="scientific">Capnocytophaga ochracea</name>
    <dbReference type="NCBI Taxonomy" id="1018"/>
    <lineage>
        <taxon>Bacteria</taxon>
        <taxon>Pseudomonadati</taxon>
        <taxon>Bacteroidota</taxon>
        <taxon>Flavobacteriia</taxon>
        <taxon>Flavobacteriales</taxon>
        <taxon>Flavobacteriaceae</taxon>
        <taxon>Capnocytophaga</taxon>
    </lineage>
</organism>
<dbReference type="InterPro" id="IPR001387">
    <property type="entry name" value="Cro/C1-type_HTH"/>
</dbReference>
<dbReference type="InterPro" id="IPR010982">
    <property type="entry name" value="Lambda_DNA-bd_dom_sf"/>
</dbReference>
<dbReference type="EMBL" id="UYIQ01000001">
    <property type="protein sequence ID" value="VDG82315.1"/>
    <property type="molecule type" value="Genomic_DNA"/>
</dbReference>
<evidence type="ECO:0000313" key="2">
    <source>
        <dbReference type="EMBL" id="SQA94670.1"/>
    </source>
</evidence>
<dbReference type="RefSeq" id="WP_009411287.1">
    <property type="nucleotide sequence ID" value="NZ_CAJPNJ010000008.1"/>
</dbReference>
<evidence type="ECO:0000259" key="1">
    <source>
        <dbReference type="PROSITE" id="PS50943"/>
    </source>
</evidence>
<reference evidence="3 5" key="2">
    <citation type="submission" date="2018-11" db="EMBL/GenBank/DDBJ databases">
        <authorList>
            <consortium name="Pathogen Informatics"/>
        </authorList>
    </citation>
    <scope>NUCLEOTIDE SEQUENCE [LARGE SCALE GENOMIC DNA]</scope>
    <source>
        <strain evidence="3 5">NCTC11458</strain>
    </source>
</reference>
<dbReference type="GO" id="GO:0003677">
    <property type="term" value="F:DNA binding"/>
    <property type="evidence" value="ECO:0007669"/>
    <property type="project" value="InterPro"/>
</dbReference>
<protein>
    <recommendedName>
        <fullName evidence="1">HTH cro/C1-type domain-containing protein</fullName>
    </recommendedName>
</protein>
<dbReference type="SUPFAM" id="SSF47413">
    <property type="entry name" value="lambda repressor-like DNA-binding domains"/>
    <property type="match status" value="1"/>
</dbReference>
<dbReference type="AlphaFoldDB" id="A0A2X2UYX9"/>
<dbReference type="CDD" id="cd00093">
    <property type="entry name" value="HTH_XRE"/>
    <property type="match status" value="1"/>
</dbReference>
<dbReference type="Proteomes" id="UP000250169">
    <property type="component" value="Unassembled WGS sequence"/>
</dbReference>
<sequence>MKVKAIIERGNDGSYGIYLDDDNLNFGIIGEGNTVAEAKDDFLLCRDEMKEYYDEIGKEFPDLEFIYQYDTASFLEYYSKIISLAGLERLTGVNQGQLSHYLTGKRKPSAKTTQKIQRHLHAFGKELQHLEFA</sequence>
<evidence type="ECO:0000313" key="3">
    <source>
        <dbReference type="EMBL" id="VDG82315.1"/>
    </source>
</evidence>
<feature type="domain" description="HTH cro/C1-type" evidence="1">
    <location>
        <begin position="82"/>
        <end position="130"/>
    </location>
</feature>
<reference evidence="2 4" key="1">
    <citation type="submission" date="2018-06" db="EMBL/GenBank/DDBJ databases">
        <authorList>
            <consortium name="Pathogen Informatics"/>
            <person name="Doyle S."/>
        </authorList>
    </citation>
    <scope>NUCLEOTIDE SEQUENCE [LARGE SCALE GENOMIC DNA]</scope>
    <source>
        <strain evidence="2 4">NCTC11545</strain>
    </source>
</reference>
<evidence type="ECO:0000313" key="4">
    <source>
        <dbReference type="Proteomes" id="UP000250169"/>
    </source>
</evidence>
<accession>A0A2X2UYX9</accession>
<name>A0A2X2UYX9_CAPOC</name>
<dbReference type="Proteomes" id="UP000276733">
    <property type="component" value="Unassembled WGS sequence"/>
</dbReference>
<gene>
    <name evidence="3" type="ORF">NCTC11458_01617</name>
    <name evidence="2" type="ORF">NCTC11545_01862</name>
</gene>